<name>A0ABT0DDG1_9HYPH</name>
<accession>A0ABT0DDG1</accession>
<keyword evidence="5 6" id="KW-0413">Isomerase</keyword>
<reference evidence="6 7" key="1">
    <citation type="submission" date="2022-04" db="EMBL/GenBank/DDBJ databases">
        <authorList>
            <person name="Grouzdev D.S."/>
            <person name="Pantiukh K.S."/>
            <person name="Krutkina M.S."/>
        </authorList>
    </citation>
    <scope>NUCLEOTIDE SEQUENCE [LARGE SCALE GENOMIC DNA]</scope>
    <source>
        <strain evidence="6 7">6x-1</strain>
    </source>
</reference>
<evidence type="ECO:0000313" key="7">
    <source>
        <dbReference type="Proteomes" id="UP001203284"/>
    </source>
</evidence>
<dbReference type="InterPro" id="IPR014710">
    <property type="entry name" value="RmlC-like_jellyroll"/>
</dbReference>
<dbReference type="Gene3D" id="2.60.120.10">
    <property type="entry name" value="Jelly Rolls"/>
    <property type="match status" value="1"/>
</dbReference>
<evidence type="ECO:0000256" key="5">
    <source>
        <dbReference type="RuleBase" id="RU364069"/>
    </source>
</evidence>
<gene>
    <name evidence="6" type="primary">rfbC</name>
    <name evidence="6" type="ORF">MWN34_13925</name>
</gene>
<comment type="similarity">
    <text evidence="5">Belongs to the dTDP-4-dehydrorhamnose 3,5-epimerase family.</text>
</comment>
<dbReference type="EC" id="5.1.3.13" evidence="3 5"/>
<evidence type="ECO:0000256" key="1">
    <source>
        <dbReference type="ARBA" id="ARBA00001298"/>
    </source>
</evidence>
<dbReference type="Pfam" id="PF00908">
    <property type="entry name" value="dTDP_sugar_isom"/>
    <property type="match status" value="1"/>
</dbReference>
<evidence type="ECO:0000256" key="2">
    <source>
        <dbReference type="ARBA" id="ARBA00001997"/>
    </source>
</evidence>
<keyword evidence="7" id="KW-1185">Reference proteome</keyword>
<comment type="caution">
    <text evidence="6">The sequence shown here is derived from an EMBL/GenBank/DDBJ whole genome shotgun (WGS) entry which is preliminary data.</text>
</comment>
<dbReference type="PANTHER" id="PTHR21047">
    <property type="entry name" value="DTDP-6-DEOXY-D-GLUCOSE-3,5 EPIMERASE"/>
    <property type="match status" value="1"/>
</dbReference>
<protein>
    <recommendedName>
        <fullName evidence="4 5">dTDP-4-dehydrorhamnose 3,5-epimerase</fullName>
        <ecNumber evidence="3 5">5.1.3.13</ecNumber>
    </recommendedName>
    <alternativeName>
        <fullName evidence="5">Thymidine diphospho-4-keto-rhamnose 3,5-epimerase</fullName>
    </alternativeName>
</protein>
<evidence type="ECO:0000313" key="6">
    <source>
        <dbReference type="EMBL" id="MCK0198008.1"/>
    </source>
</evidence>
<organism evidence="6 7">
    <name type="scientific">Ancylobacter crimeensis</name>
    <dbReference type="NCBI Taxonomy" id="2579147"/>
    <lineage>
        <taxon>Bacteria</taxon>
        <taxon>Pseudomonadati</taxon>
        <taxon>Pseudomonadota</taxon>
        <taxon>Alphaproteobacteria</taxon>
        <taxon>Hyphomicrobiales</taxon>
        <taxon>Xanthobacteraceae</taxon>
        <taxon>Ancylobacter</taxon>
    </lineage>
</organism>
<evidence type="ECO:0000256" key="3">
    <source>
        <dbReference type="ARBA" id="ARBA00012098"/>
    </source>
</evidence>
<comment type="subunit">
    <text evidence="5">Homodimer.</text>
</comment>
<dbReference type="NCBIfam" id="TIGR01221">
    <property type="entry name" value="rmlC"/>
    <property type="match status" value="1"/>
</dbReference>
<dbReference type="SUPFAM" id="SSF51182">
    <property type="entry name" value="RmlC-like cupins"/>
    <property type="match status" value="1"/>
</dbReference>
<dbReference type="GO" id="GO:0008830">
    <property type="term" value="F:dTDP-4-dehydrorhamnose 3,5-epimerase activity"/>
    <property type="evidence" value="ECO:0007669"/>
    <property type="project" value="UniProtKB-EC"/>
</dbReference>
<dbReference type="InterPro" id="IPR011051">
    <property type="entry name" value="RmlC_Cupin_sf"/>
</dbReference>
<comment type="catalytic activity">
    <reaction evidence="1 5">
        <text>dTDP-4-dehydro-6-deoxy-alpha-D-glucose = dTDP-4-dehydro-beta-L-rhamnose</text>
        <dbReference type="Rhea" id="RHEA:16969"/>
        <dbReference type="ChEBI" id="CHEBI:57649"/>
        <dbReference type="ChEBI" id="CHEBI:62830"/>
        <dbReference type="EC" id="5.1.3.13"/>
    </reaction>
</comment>
<dbReference type="PANTHER" id="PTHR21047:SF2">
    <property type="entry name" value="THYMIDINE DIPHOSPHO-4-KETO-RHAMNOSE 3,5-EPIMERASE"/>
    <property type="match status" value="1"/>
</dbReference>
<sequence>MGARVIYLFSPARFQDDRGWFSETYNARKAASHGLDMVFVQDNQSFSRDAGTIRGLHFQAAPVAQGKLVRVLTGRILDVAVDIRRGSPTYGQYVSAELSAENGAQLYIPPGFAHAFATLEPNTQVFYKVTAFYDKASEGGVRWDDPDIGIDWGLGDLTPTLSAKDALLPTLSSFTSPFDYDGVPMTLTTLSPY</sequence>
<dbReference type="InterPro" id="IPR000888">
    <property type="entry name" value="RmlC-like"/>
</dbReference>
<dbReference type="Proteomes" id="UP001203284">
    <property type="component" value="Unassembled WGS sequence"/>
</dbReference>
<dbReference type="EMBL" id="JALKCH010000008">
    <property type="protein sequence ID" value="MCK0198008.1"/>
    <property type="molecule type" value="Genomic_DNA"/>
</dbReference>
<comment type="function">
    <text evidence="2 5">Catalyzes the epimerization of the C3' and C5'positions of dTDP-6-deoxy-D-xylo-4-hexulose, forming dTDP-6-deoxy-L-lyxo-4-hexulose.</text>
</comment>
<proteinExistence type="inferred from homology"/>
<comment type="pathway">
    <text evidence="5">Carbohydrate biosynthesis; dTDP-L-rhamnose biosynthesis.</text>
</comment>
<dbReference type="CDD" id="cd00438">
    <property type="entry name" value="cupin_RmlC"/>
    <property type="match status" value="1"/>
</dbReference>
<evidence type="ECO:0000256" key="4">
    <source>
        <dbReference type="ARBA" id="ARBA00019595"/>
    </source>
</evidence>